<name>A0ABV2SEX2_9GAMM</name>
<accession>A0ABV2SEX2</accession>
<gene>
    <name evidence="1" type="ORF">V5J35_000846</name>
</gene>
<reference evidence="1 2" key="1">
    <citation type="submission" date="2024-06" db="EMBL/GenBank/DDBJ databases">
        <title>Genomic Encyclopedia of Type Strains, Phase V (KMG-V): Genome sequencing to study the core and pangenomes of soil and plant-associated prokaryotes.</title>
        <authorList>
            <person name="Whitman W."/>
        </authorList>
    </citation>
    <scope>NUCLEOTIDE SEQUENCE [LARGE SCALE GENOMIC DNA]</scope>
    <source>
        <strain evidence="1 2">NE40</strain>
    </source>
</reference>
<evidence type="ECO:0000313" key="2">
    <source>
        <dbReference type="Proteomes" id="UP001549366"/>
    </source>
</evidence>
<keyword evidence="2" id="KW-1185">Reference proteome</keyword>
<dbReference type="RefSeq" id="WP_354010051.1">
    <property type="nucleotide sequence ID" value="NZ_JBEWTA010000001.1"/>
</dbReference>
<organism evidence="1 2">
    <name type="scientific">Endozoicomonas lisbonensis</name>
    <dbReference type="NCBI Taxonomy" id="3120522"/>
    <lineage>
        <taxon>Bacteria</taxon>
        <taxon>Pseudomonadati</taxon>
        <taxon>Pseudomonadota</taxon>
        <taxon>Gammaproteobacteria</taxon>
        <taxon>Oceanospirillales</taxon>
        <taxon>Endozoicomonadaceae</taxon>
        <taxon>Endozoicomonas</taxon>
    </lineage>
</organism>
<dbReference type="EMBL" id="JBEWTB010000002">
    <property type="protein sequence ID" value="MET4755654.1"/>
    <property type="molecule type" value="Genomic_DNA"/>
</dbReference>
<comment type="caution">
    <text evidence="1">The sequence shown here is derived from an EMBL/GenBank/DDBJ whole genome shotgun (WGS) entry which is preliminary data.</text>
</comment>
<sequence length="213" mass="23799">MTIEKDLEIIEKFQGESLTKSLAEIESKIFGMSANESLGFCKSFGVNDDLINSVRAVKKVSGQINVILHATAILNSLSKLLSDGEKIESVSLGAGNTGRRFDLETNLQVAEFKFIDWQGGAETIRQNGLFKDFYNLAEFETEKEKKHYVVGTHYPLKFFNGGRALTSVLSKQPGIIRAIQNKYGNTVSKTRDYFAIHKKSVQIIDVTPYLPRV</sequence>
<evidence type="ECO:0000313" key="1">
    <source>
        <dbReference type="EMBL" id="MET4755654.1"/>
    </source>
</evidence>
<dbReference type="Proteomes" id="UP001549366">
    <property type="component" value="Unassembled WGS sequence"/>
</dbReference>
<proteinExistence type="predicted"/>
<protein>
    <submittedName>
        <fullName evidence="1">Uncharacterized protein</fullName>
    </submittedName>
</protein>